<evidence type="ECO:0000256" key="4">
    <source>
        <dbReference type="ARBA" id="ARBA00022741"/>
    </source>
</evidence>
<feature type="region of interest" description="Disordered" evidence="8">
    <location>
        <begin position="290"/>
        <end position="332"/>
    </location>
</feature>
<reference evidence="10 11" key="1">
    <citation type="journal article" date="2021" name="Comput. Struct. Biotechnol. J.">
        <title>De novo genome assembly of the potent medicinal plant Rehmannia glutinosa using nanopore technology.</title>
        <authorList>
            <person name="Ma L."/>
            <person name="Dong C."/>
            <person name="Song C."/>
            <person name="Wang X."/>
            <person name="Zheng X."/>
            <person name="Niu Y."/>
            <person name="Chen S."/>
            <person name="Feng W."/>
        </authorList>
    </citation>
    <scope>NUCLEOTIDE SEQUENCE [LARGE SCALE GENOMIC DNA]</scope>
    <source>
        <strain evidence="10">DH-2019</strain>
    </source>
</reference>
<dbReference type="PROSITE" id="PS00065">
    <property type="entry name" value="D_2_HYDROXYACID_DH_1"/>
    <property type="match status" value="1"/>
</dbReference>
<sequence>MEAELKGLLSDLHSLKDSLRDPSHQELLDKDMSAEVVDSNPYSRLMALQRMGIVDNYERIREFSVAIVGIGGVGSVAAEMLTRCGIGRLLLYDYDKVELANMNRLFFRPEQAGMTKTDAAVQTLSDINPDVVLESYTLNITTIQGFETFMSSLKNKSFRPDKEGIGVDLVLSCVDNYEARMVVNQVVASGVDERTLKREGVCAASLPTTMGYNALKDFFPTMEMKPNPQCSNAACLERQVNKPGGAFSKKEYILAKPARDAAARAKMEAEELVEPECLHEDNEWSISVVDDSDVQGPNGSSSGVLPEGLVHELPSADEFQKPSVSEEISTDIDDLEDLRKQLEALNN</sequence>
<dbReference type="InterPro" id="IPR000594">
    <property type="entry name" value="ThiF_NAD_FAD-bd"/>
</dbReference>
<gene>
    <name evidence="10" type="ORF">DH2020_036503</name>
</gene>
<comment type="similarity">
    <text evidence="1">Belongs to the ubiquitin-activating E1 family. UBA5 subfamily.</text>
</comment>
<evidence type="ECO:0000256" key="3">
    <source>
        <dbReference type="ARBA" id="ARBA00022723"/>
    </source>
</evidence>
<evidence type="ECO:0000256" key="8">
    <source>
        <dbReference type="SAM" id="MobiDB-lite"/>
    </source>
</evidence>
<dbReference type="PANTHER" id="PTHR10953">
    <property type="entry name" value="UBIQUITIN-ACTIVATING ENZYME E1"/>
    <property type="match status" value="1"/>
</dbReference>
<keyword evidence="6" id="KW-0862">Zinc</keyword>
<accession>A0ABR0V4C2</accession>
<evidence type="ECO:0000256" key="2">
    <source>
        <dbReference type="ARBA" id="ARBA00016279"/>
    </source>
</evidence>
<evidence type="ECO:0000256" key="7">
    <source>
        <dbReference type="ARBA" id="ARBA00022840"/>
    </source>
</evidence>
<evidence type="ECO:0000313" key="11">
    <source>
        <dbReference type="Proteomes" id="UP001318860"/>
    </source>
</evidence>
<protein>
    <recommendedName>
        <fullName evidence="2">Ubiquitin-like modifier-activating enzyme 5</fullName>
    </recommendedName>
</protein>
<dbReference type="InterPro" id="IPR035985">
    <property type="entry name" value="Ubiquitin-activating_enz"/>
</dbReference>
<dbReference type="InterPro" id="IPR045886">
    <property type="entry name" value="ThiF/MoeB/HesA"/>
</dbReference>
<proteinExistence type="inferred from homology"/>
<keyword evidence="3" id="KW-0479">Metal-binding</keyword>
<keyword evidence="11" id="KW-1185">Reference proteome</keyword>
<keyword evidence="5" id="KW-0833">Ubl conjugation pathway</keyword>
<evidence type="ECO:0000259" key="9">
    <source>
        <dbReference type="Pfam" id="PF00899"/>
    </source>
</evidence>
<name>A0ABR0V4C2_REHGL</name>
<keyword evidence="7" id="KW-0067">ATP-binding</keyword>
<organism evidence="10 11">
    <name type="scientific">Rehmannia glutinosa</name>
    <name type="common">Chinese foxglove</name>
    <dbReference type="NCBI Taxonomy" id="99300"/>
    <lineage>
        <taxon>Eukaryota</taxon>
        <taxon>Viridiplantae</taxon>
        <taxon>Streptophyta</taxon>
        <taxon>Embryophyta</taxon>
        <taxon>Tracheophyta</taxon>
        <taxon>Spermatophyta</taxon>
        <taxon>Magnoliopsida</taxon>
        <taxon>eudicotyledons</taxon>
        <taxon>Gunneridae</taxon>
        <taxon>Pentapetalae</taxon>
        <taxon>asterids</taxon>
        <taxon>lamiids</taxon>
        <taxon>Lamiales</taxon>
        <taxon>Orobanchaceae</taxon>
        <taxon>Rehmannieae</taxon>
        <taxon>Rehmannia</taxon>
    </lineage>
</organism>
<dbReference type="Gene3D" id="3.40.50.720">
    <property type="entry name" value="NAD(P)-binding Rossmann-like Domain"/>
    <property type="match status" value="1"/>
</dbReference>
<comment type="caution">
    <text evidence="10">The sequence shown here is derived from an EMBL/GenBank/DDBJ whole genome shotgun (WGS) entry which is preliminary data.</text>
</comment>
<dbReference type="Pfam" id="PF00899">
    <property type="entry name" value="ThiF"/>
    <property type="match status" value="1"/>
</dbReference>
<evidence type="ECO:0000256" key="1">
    <source>
        <dbReference type="ARBA" id="ARBA00005339"/>
    </source>
</evidence>
<evidence type="ECO:0000256" key="5">
    <source>
        <dbReference type="ARBA" id="ARBA00022786"/>
    </source>
</evidence>
<feature type="domain" description="THIF-type NAD/FAD binding fold" evidence="9">
    <location>
        <begin position="42"/>
        <end position="189"/>
    </location>
</feature>
<dbReference type="InterPro" id="IPR029752">
    <property type="entry name" value="D-isomer_DH_CS1"/>
</dbReference>
<dbReference type="EMBL" id="JABTTQ020001617">
    <property type="protein sequence ID" value="KAK6129741.1"/>
    <property type="molecule type" value="Genomic_DNA"/>
</dbReference>
<dbReference type="Proteomes" id="UP001318860">
    <property type="component" value="Unassembled WGS sequence"/>
</dbReference>
<dbReference type="PANTHER" id="PTHR10953:SF9">
    <property type="entry name" value="UBIQUITIN-LIKE MODIFIER-ACTIVATING ENZYME 5"/>
    <property type="match status" value="1"/>
</dbReference>
<evidence type="ECO:0000256" key="6">
    <source>
        <dbReference type="ARBA" id="ARBA00022833"/>
    </source>
</evidence>
<evidence type="ECO:0000313" key="10">
    <source>
        <dbReference type="EMBL" id="KAK6129741.1"/>
    </source>
</evidence>
<dbReference type="SUPFAM" id="SSF69572">
    <property type="entry name" value="Activating enzymes of the ubiquitin-like proteins"/>
    <property type="match status" value="1"/>
</dbReference>
<keyword evidence="4" id="KW-0547">Nucleotide-binding</keyword>